<dbReference type="AlphaFoldDB" id="A0A084IG51"/>
<gene>
    <name evidence="3" type="ORF">C41B8_18727</name>
</gene>
<dbReference type="CDD" id="cd00840">
    <property type="entry name" value="MPP_Mre11_N"/>
    <property type="match status" value="1"/>
</dbReference>
<dbReference type="InterPro" id="IPR050535">
    <property type="entry name" value="DNA_Repair-Maintenance_Comp"/>
</dbReference>
<evidence type="ECO:0000313" key="4">
    <source>
        <dbReference type="Proteomes" id="UP000028302"/>
    </source>
</evidence>
<dbReference type="eggNOG" id="COG0420">
    <property type="taxonomic scope" value="Bacteria"/>
</dbReference>
<dbReference type="EMBL" id="APNK01000063">
    <property type="protein sequence ID" value="KEZ75685.1"/>
    <property type="molecule type" value="Genomic_DNA"/>
</dbReference>
<dbReference type="OrthoDB" id="9773856at2"/>
<sequence>MSSFRFIHTADIHLDSPMRGLSDDVPGVAEQLRLATREALTALVDAAIERAVDFVVIAGDVYDGDWRDYQTGVFFVRQMHRLNSAAIPVYLIHGNHDAQNQMTRSLSLPDNVHVFSHEHAETRAIDELGVALHGMSYARQKTTDNLVPGYPAPTPGAFNIGLLHTGLGGLGGHENYAPCGLDELTAKGYDYWALGHVHGAEVLAQHPYVVFSGNLQGRSIRETGAKSAYEVIVEDGRVAELRAIHCDVARWQHAEVDVSNANDFNDVTAAMREAIETGVEAADGRLLAIRLRLTGTTALHDRLVAAPEQLLAEARAAAAGLGGTPVYVEKVRLATAPALDAATRRARQDALGELQRLLDDARNDADIREMIEKDVRKLAERLPHEIRTDADDALLRAAIDGDTAALIDGAGDYLLSRLAADEDAS</sequence>
<keyword evidence="4" id="KW-1185">Reference proteome</keyword>
<dbReference type="GO" id="GO:0016787">
    <property type="term" value="F:hydrolase activity"/>
    <property type="evidence" value="ECO:0007669"/>
    <property type="project" value="UniProtKB-KW"/>
</dbReference>
<dbReference type="PIRSF" id="PIRSF033091">
    <property type="entry name" value="Pesterase_YhaO"/>
    <property type="match status" value="1"/>
</dbReference>
<dbReference type="Proteomes" id="UP000028302">
    <property type="component" value="Unassembled WGS sequence"/>
</dbReference>
<organism evidence="3 4">
    <name type="scientific">Salinisphaera hydrothermalis (strain C41B8)</name>
    <dbReference type="NCBI Taxonomy" id="1304275"/>
    <lineage>
        <taxon>Bacteria</taxon>
        <taxon>Pseudomonadati</taxon>
        <taxon>Pseudomonadota</taxon>
        <taxon>Gammaproteobacteria</taxon>
        <taxon>Salinisphaerales</taxon>
        <taxon>Salinisphaeraceae</taxon>
        <taxon>Salinisphaera</taxon>
    </lineage>
</organism>
<evidence type="ECO:0000259" key="2">
    <source>
        <dbReference type="Pfam" id="PF00149"/>
    </source>
</evidence>
<dbReference type="InterPro" id="IPR029052">
    <property type="entry name" value="Metallo-depent_PP-like"/>
</dbReference>
<dbReference type="InterPro" id="IPR041796">
    <property type="entry name" value="Mre11_N"/>
</dbReference>
<dbReference type="InterPro" id="IPR014576">
    <property type="entry name" value="Pesterase_YhaO"/>
</dbReference>
<comment type="caution">
    <text evidence="3">The sequence shown here is derived from an EMBL/GenBank/DDBJ whole genome shotgun (WGS) entry which is preliminary data.</text>
</comment>
<keyword evidence="1" id="KW-0378">Hydrolase</keyword>
<dbReference type="PANTHER" id="PTHR30337:SF7">
    <property type="entry name" value="PHOSPHOESTERASE"/>
    <property type="match status" value="1"/>
</dbReference>
<proteinExistence type="predicted"/>
<dbReference type="RefSeq" id="WP_037341795.1">
    <property type="nucleotide sequence ID" value="NZ_APNK01000063.1"/>
</dbReference>
<dbReference type="Gene3D" id="3.60.21.10">
    <property type="match status" value="1"/>
</dbReference>
<evidence type="ECO:0000313" key="3">
    <source>
        <dbReference type="EMBL" id="KEZ75685.1"/>
    </source>
</evidence>
<protein>
    <submittedName>
        <fullName evidence="3">Metallophosphoesterase</fullName>
    </submittedName>
</protein>
<reference evidence="3 4" key="1">
    <citation type="submission" date="2013-03" db="EMBL/GenBank/DDBJ databases">
        <title>Salinisphaera hydrothermalis C41B8 Genome Sequencing.</title>
        <authorList>
            <person name="Li C."/>
            <person name="Lai Q."/>
            <person name="Shao Z."/>
        </authorList>
    </citation>
    <scope>NUCLEOTIDE SEQUENCE [LARGE SCALE GENOMIC DNA]</scope>
    <source>
        <strain evidence="3 4">C41B8</strain>
    </source>
</reference>
<evidence type="ECO:0000256" key="1">
    <source>
        <dbReference type="ARBA" id="ARBA00022801"/>
    </source>
</evidence>
<accession>A0A084IG51</accession>
<feature type="domain" description="Calcineurin-like phosphoesterase" evidence="2">
    <location>
        <begin position="4"/>
        <end position="199"/>
    </location>
</feature>
<dbReference type="InterPro" id="IPR004843">
    <property type="entry name" value="Calcineurin-like_PHP"/>
</dbReference>
<name>A0A084IG51_SALHC</name>
<dbReference type="STRING" id="1304275.C41B8_18727"/>
<dbReference type="PATRIC" id="fig|1304275.5.peg.3823"/>
<dbReference type="PANTHER" id="PTHR30337">
    <property type="entry name" value="COMPONENT OF ATP-DEPENDENT DSDNA EXONUCLEASE"/>
    <property type="match status" value="1"/>
</dbReference>
<dbReference type="Pfam" id="PF00149">
    <property type="entry name" value="Metallophos"/>
    <property type="match status" value="1"/>
</dbReference>
<dbReference type="SUPFAM" id="SSF56300">
    <property type="entry name" value="Metallo-dependent phosphatases"/>
    <property type="match status" value="1"/>
</dbReference>